<dbReference type="InterPro" id="IPR027417">
    <property type="entry name" value="P-loop_NTPase"/>
</dbReference>
<dbReference type="AlphaFoldDB" id="A0A1C7E114"/>
<evidence type="ECO:0000313" key="10">
    <source>
        <dbReference type="EMBL" id="QMT16317.1"/>
    </source>
</evidence>
<dbReference type="InterPro" id="IPR006073">
    <property type="entry name" value="GTP-bd"/>
</dbReference>
<sequence length="291" mass="33569">MTIQWFPGHMAKARREVTEKLKLVDIIFELVDARLPLSSRNPMIDQVIQQKPRLIILNKMDMADERETKKWIQHFENEGTRAVAINSLEGKGLQTVTKASKEILKEKWDRMEAKGIKPRAIRAMIVGIPNVGKSTLINRLAKKSLAKTGNMPGVTKAQQWIKVGKEIELLDTPGILWPKFEDQETGQKLAVTGAIKDSVIQMQELAIYALKFLEERYPDRLMERYGIDHIDEDLVKTFDHIGKKRYMIGPDNEVDYEMTAEIIVRDIRNQHLGRITFDYRDEMIAEQDELA</sequence>
<keyword evidence="8 9" id="KW-0342">GTP-binding</keyword>
<keyword evidence="3 9" id="KW-0963">Cytoplasm</keyword>
<name>A0A1C7E114_PLAMR</name>
<dbReference type="Gene3D" id="1.10.1580.10">
    <property type="match status" value="1"/>
</dbReference>
<dbReference type="KEGG" id="pdec:H1Q58_10030"/>
<evidence type="ECO:0000256" key="3">
    <source>
        <dbReference type="ARBA" id="ARBA00022490"/>
    </source>
</evidence>
<dbReference type="PANTHER" id="PTHR45782">
    <property type="entry name" value="MITOCHONDRIAL RIBOSOME-ASSOCIATED GTPASE 1"/>
    <property type="match status" value="1"/>
</dbReference>
<evidence type="ECO:0000256" key="5">
    <source>
        <dbReference type="ARBA" id="ARBA00022741"/>
    </source>
</evidence>
<dbReference type="Pfam" id="PF01926">
    <property type="entry name" value="MMR_HSR1"/>
    <property type="match status" value="1"/>
</dbReference>
<dbReference type="NCBIfam" id="TIGR03596">
    <property type="entry name" value="GTPase_YlqF"/>
    <property type="match status" value="1"/>
</dbReference>
<gene>
    <name evidence="10" type="primary">ylqF</name>
    <name evidence="10" type="ORF">H1Q58_10030</name>
</gene>
<dbReference type="PANTHER" id="PTHR45782:SF4">
    <property type="entry name" value="MITOCHONDRIAL RIBOSOME-ASSOCIATED GTPASE 1"/>
    <property type="match status" value="1"/>
</dbReference>
<keyword evidence="5 9" id="KW-0547">Nucleotide-binding</keyword>
<dbReference type="OrthoDB" id="9779790at2"/>
<evidence type="ECO:0000256" key="7">
    <source>
        <dbReference type="ARBA" id="ARBA00022884"/>
    </source>
</evidence>
<keyword evidence="6" id="KW-0378">Hydrolase</keyword>
<dbReference type="InterPro" id="IPR019991">
    <property type="entry name" value="GTP-bd_ribosome_bgen"/>
</dbReference>
<dbReference type="PROSITE" id="PS51721">
    <property type="entry name" value="G_CP"/>
    <property type="match status" value="1"/>
</dbReference>
<dbReference type="InterPro" id="IPR030378">
    <property type="entry name" value="G_CP_dom"/>
</dbReference>
<dbReference type="FunFam" id="3.40.50.300:FF:000590">
    <property type="entry name" value="Ribosome biogenesis GTPase A"/>
    <property type="match status" value="1"/>
</dbReference>
<dbReference type="RefSeq" id="WP_068462874.1">
    <property type="nucleotide sequence ID" value="NZ_CANLTX010000001.1"/>
</dbReference>
<protein>
    <recommendedName>
        <fullName evidence="2 9">Ribosome biogenesis GTPase A</fullName>
    </recommendedName>
</protein>
<comment type="subcellular location">
    <subcellularLocation>
        <location evidence="1 9">Cytoplasm</location>
    </subcellularLocation>
</comment>
<evidence type="ECO:0000256" key="4">
    <source>
        <dbReference type="ARBA" id="ARBA00022517"/>
    </source>
</evidence>
<organism evidence="10 11">
    <name type="scientific">Planococcus maritimus</name>
    <dbReference type="NCBI Taxonomy" id="192421"/>
    <lineage>
        <taxon>Bacteria</taxon>
        <taxon>Bacillati</taxon>
        <taxon>Bacillota</taxon>
        <taxon>Bacilli</taxon>
        <taxon>Bacillales</taxon>
        <taxon>Caryophanaceae</taxon>
        <taxon>Planococcus</taxon>
    </lineage>
</organism>
<evidence type="ECO:0000256" key="6">
    <source>
        <dbReference type="ARBA" id="ARBA00022801"/>
    </source>
</evidence>
<comment type="similarity">
    <text evidence="9">Belongs to the TRAFAC class YlqF/YawG GTPase family. MTG1 subfamily.</text>
</comment>
<dbReference type="PIRSF" id="PIRSF006230">
    <property type="entry name" value="MG442"/>
    <property type="match status" value="1"/>
</dbReference>
<dbReference type="CDD" id="cd01856">
    <property type="entry name" value="YlqF"/>
    <property type="match status" value="1"/>
</dbReference>
<dbReference type="InterPro" id="IPR023179">
    <property type="entry name" value="GTP-bd_ortho_bundle_sf"/>
</dbReference>
<keyword evidence="4" id="KW-0690">Ribosome biogenesis</keyword>
<dbReference type="FunFam" id="1.10.1580.10:FF:000003">
    <property type="entry name" value="Ribosome biogenesis GTPase A"/>
    <property type="match status" value="1"/>
</dbReference>
<accession>A0A7D7M8T1</accession>
<dbReference type="GO" id="GO:0042254">
    <property type="term" value="P:ribosome biogenesis"/>
    <property type="evidence" value="ECO:0007669"/>
    <property type="project" value="UniProtKB-KW"/>
</dbReference>
<evidence type="ECO:0000256" key="8">
    <source>
        <dbReference type="ARBA" id="ARBA00023134"/>
    </source>
</evidence>
<dbReference type="EMBL" id="CP059540">
    <property type="protein sequence ID" value="QMT16317.1"/>
    <property type="molecule type" value="Genomic_DNA"/>
</dbReference>
<keyword evidence="7" id="KW-0694">RNA-binding</keyword>
<evidence type="ECO:0000256" key="1">
    <source>
        <dbReference type="ARBA" id="ARBA00004496"/>
    </source>
</evidence>
<dbReference type="InterPro" id="IPR016478">
    <property type="entry name" value="GTPase_MTG1"/>
</dbReference>
<dbReference type="Proteomes" id="UP000514716">
    <property type="component" value="Chromosome"/>
</dbReference>
<dbReference type="KEGG" id="pmat:BBI11_10775"/>
<dbReference type="GO" id="GO:0006412">
    <property type="term" value="P:translation"/>
    <property type="evidence" value="ECO:0007669"/>
    <property type="project" value="TreeGrafter"/>
</dbReference>
<dbReference type="GO" id="GO:0003924">
    <property type="term" value="F:GTPase activity"/>
    <property type="evidence" value="ECO:0007669"/>
    <property type="project" value="TreeGrafter"/>
</dbReference>
<dbReference type="PRINTS" id="PR00326">
    <property type="entry name" value="GTP1OBG"/>
</dbReference>
<proteinExistence type="inferred from homology"/>
<accession>A0A1C7E114</accession>
<reference evidence="10 11" key="1">
    <citation type="submission" date="2020-07" db="EMBL/GenBank/DDBJ databases">
        <title>Screening of a cold-adapted Planococcus bacterium producing protease in traditional shrimp paste and protease identification by genome sequencing.</title>
        <authorList>
            <person name="Gao R."/>
            <person name="Leng W."/>
            <person name="Chu Q."/>
            <person name="Wu X."/>
            <person name="Liu H."/>
            <person name="Li X."/>
        </authorList>
    </citation>
    <scope>NUCLEOTIDE SEQUENCE [LARGE SCALE GENOMIC DNA]</scope>
    <source>
        <strain evidence="10 11">XJ11</strain>
    </source>
</reference>
<evidence type="ECO:0000256" key="9">
    <source>
        <dbReference type="PIRNR" id="PIRNR006230"/>
    </source>
</evidence>
<dbReference type="GO" id="GO:0005525">
    <property type="term" value="F:GTP binding"/>
    <property type="evidence" value="ECO:0007669"/>
    <property type="project" value="UniProtKB-KW"/>
</dbReference>
<dbReference type="SUPFAM" id="SSF52540">
    <property type="entry name" value="P-loop containing nucleoside triphosphate hydrolases"/>
    <property type="match status" value="1"/>
</dbReference>
<dbReference type="Gene3D" id="3.40.50.300">
    <property type="entry name" value="P-loop containing nucleotide triphosphate hydrolases"/>
    <property type="match status" value="1"/>
</dbReference>
<evidence type="ECO:0000313" key="11">
    <source>
        <dbReference type="Proteomes" id="UP000514716"/>
    </source>
</evidence>
<dbReference type="GO" id="GO:0003723">
    <property type="term" value="F:RNA binding"/>
    <property type="evidence" value="ECO:0007669"/>
    <property type="project" value="UniProtKB-KW"/>
</dbReference>
<keyword evidence="11" id="KW-1185">Reference proteome</keyword>
<dbReference type="GO" id="GO:0005737">
    <property type="term" value="C:cytoplasm"/>
    <property type="evidence" value="ECO:0007669"/>
    <property type="project" value="UniProtKB-SubCell"/>
</dbReference>
<evidence type="ECO:0000256" key="2">
    <source>
        <dbReference type="ARBA" id="ARBA00014898"/>
    </source>
</evidence>
<comment type="function">
    <text evidence="9">Required for a late step of 50S ribosomal subunit assembly. Has GTPase activity.</text>
</comment>